<proteinExistence type="predicted"/>
<sequence>MNLFVTGPSPTLCARAHCDVHLIKMATEAAQLLSTTHHLTGRAIGYAPTHPNHPCAIWIRESAANYEWAYLLYRCLLTEYEFRFGKQHGAGRFKHELRRLPNLPRIDRTPWAQCVAPEFQQADTFAAYRLHIRAKLLEWPRRPRPVRTTFTKRVPPSFLSDLP</sequence>
<protein>
    <submittedName>
        <fullName evidence="1">DNA binding protein</fullName>
    </submittedName>
</protein>
<reference evidence="1" key="1">
    <citation type="submission" date="2024-07" db="EMBL/GenBank/DDBJ databases">
        <authorList>
            <person name="Bringhurst R.M."/>
            <person name="Homer T.E."/>
        </authorList>
    </citation>
    <scope>NUCLEOTIDE SEQUENCE</scope>
</reference>
<dbReference type="EMBL" id="PQ015379">
    <property type="protein sequence ID" value="XDJ15298.1"/>
    <property type="molecule type" value="Genomic_DNA"/>
</dbReference>
<name>A0AB39CE50_9VIRU</name>
<evidence type="ECO:0000313" key="1">
    <source>
        <dbReference type="EMBL" id="XDJ15298.1"/>
    </source>
</evidence>
<accession>A0AB39CE50</accession>
<organism evidence="1">
    <name type="scientific">Pseudomonas phage HRDY3</name>
    <dbReference type="NCBI Taxonomy" id="3236930"/>
    <lineage>
        <taxon>Viruses</taxon>
    </lineage>
</organism>